<evidence type="ECO:0000256" key="7">
    <source>
        <dbReference type="ARBA" id="ARBA00022692"/>
    </source>
</evidence>
<reference evidence="11" key="1">
    <citation type="submission" date="2021-04" db="EMBL/GenBank/DDBJ databases">
        <title>Isolation of p-tert-butylphenol degrading bacteria Sphingobium phenoxybenzoativorans Tas13 from active sludge.</title>
        <authorList>
            <person name="Li Y."/>
        </authorList>
    </citation>
    <scope>NUCLEOTIDE SEQUENCE</scope>
    <source>
        <strain evidence="11">Tas13</strain>
    </source>
</reference>
<dbReference type="AlphaFoldDB" id="A0A975Q3H0"/>
<dbReference type="NCBIfam" id="TIGR01711">
    <property type="entry name" value="gspJ"/>
    <property type="match status" value="1"/>
</dbReference>
<dbReference type="NCBIfam" id="TIGR02532">
    <property type="entry name" value="IV_pilin_GFxxxE"/>
    <property type="match status" value="1"/>
</dbReference>
<dbReference type="InterPro" id="IPR012902">
    <property type="entry name" value="N_methyl_site"/>
</dbReference>
<dbReference type="InterPro" id="IPR010055">
    <property type="entry name" value="T2SS_protein-GspJ"/>
</dbReference>
<keyword evidence="5" id="KW-0488">Methylation</keyword>
<dbReference type="InterPro" id="IPR051621">
    <property type="entry name" value="T2SS_protein_J"/>
</dbReference>
<dbReference type="KEGG" id="spph:KFK14_10235"/>
<keyword evidence="6" id="KW-0997">Cell inner membrane</keyword>
<dbReference type="InterPro" id="IPR045584">
    <property type="entry name" value="Pilin-like"/>
</dbReference>
<evidence type="ECO:0000256" key="3">
    <source>
        <dbReference type="ARBA" id="ARBA00021539"/>
    </source>
</evidence>
<dbReference type="GO" id="GO:0015627">
    <property type="term" value="C:type II protein secretion system complex"/>
    <property type="evidence" value="ECO:0007669"/>
    <property type="project" value="InterPro"/>
</dbReference>
<evidence type="ECO:0000256" key="8">
    <source>
        <dbReference type="ARBA" id="ARBA00022989"/>
    </source>
</evidence>
<evidence type="ECO:0000256" key="1">
    <source>
        <dbReference type="ARBA" id="ARBA00004377"/>
    </source>
</evidence>
<evidence type="ECO:0000313" key="12">
    <source>
        <dbReference type="Proteomes" id="UP000681425"/>
    </source>
</evidence>
<feature type="transmembrane region" description="Helical" evidence="10">
    <location>
        <begin position="21"/>
        <end position="46"/>
    </location>
</feature>
<dbReference type="SUPFAM" id="SSF54523">
    <property type="entry name" value="Pili subunits"/>
    <property type="match status" value="1"/>
</dbReference>
<comment type="subcellular location">
    <subcellularLocation>
        <location evidence="1">Cell inner membrane</location>
        <topology evidence="1">Single-pass membrane protein</topology>
    </subcellularLocation>
</comment>
<protein>
    <recommendedName>
        <fullName evidence="3">Type II secretion system protein J</fullName>
    </recommendedName>
</protein>
<keyword evidence="9 10" id="KW-0472">Membrane</keyword>
<dbReference type="PANTHER" id="PTHR39583:SF2">
    <property type="entry name" value="TYPE II SECRETION SYSTEM PROTEIN J"/>
    <property type="match status" value="1"/>
</dbReference>
<evidence type="ECO:0000256" key="6">
    <source>
        <dbReference type="ARBA" id="ARBA00022519"/>
    </source>
</evidence>
<name>A0A975Q3H0_9SPHN</name>
<comment type="similarity">
    <text evidence="2">Belongs to the GSP J family.</text>
</comment>
<dbReference type="Proteomes" id="UP000681425">
    <property type="component" value="Chromosome"/>
</dbReference>
<evidence type="ECO:0000256" key="5">
    <source>
        <dbReference type="ARBA" id="ARBA00022481"/>
    </source>
</evidence>
<evidence type="ECO:0000256" key="10">
    <source>
        <dbReference type="SAM" id="Phobius"/>
    </source>
</evidence>
<dbReference type="GO" id="GO:0015628">
    <property type="term" value="P:protein secretion by the type II secretion system"/>
    <property type="evidence" value="ECO:0007669"/>
    <property type="project" value="InterPro"/>
</dbReference>
<keyword evidence="8 10" id="KW-1133">Transmembrane helix</keyword>
<dbReference type="EMBL" id="CP073910">
    <property type="protein sequence ID" value="QUT07721.1"/>
    <property type="molecule type" value="Genomic_DNA"/>
</dbReference>
<organism evidence="11 12">
    <name type="scientific">Sphingobium phenoxybenzoativorans</name>
    <dbReference type="NCBI Taxonomy" id="1592790"/>
    <lineage>
        <taxon>Bacteria</taxon>
        <taxon>Pseudomonadati</taxon>
        <taxon>Pseudomonadota</taxon>
        <taxon>Alphaproteobacteria</taxon>
        <taxon>Sphingomonadales</taxon>
        <taxon>Sphingomonadaceae</taxon>
        <taxon>Sphingobium</taxon>
    </lineage>
</organism>
<evidence type="ECO:0000256" key="2">
    <source>
        <dbReference type="ARBA" id="ARBA00011084"/>
    </source>
</evidence>
<evidence type="ECO:0000256" key="9">
    <source>
        <dbReference type="ARBA" id="ARBA00023136"/>
    </source>
</evidence>
<evidence type="ECO:0000313" key="11">
    <source>
        <dbReference type="EMBL" id="QUT07721.1"/>
    </source>
</evidence>
<dbReference type="PROSITE" id="PS00409">
    <property type="entry name" value="PROKAR_NTER_METHYL"/>
    <property type="match status" value="1"/>
</dbReference>
<accession>A0A975Q3H0</accession>
<dbReference type="Pfam" id="PF11612">
    <property type="entry name" value="T2SSJ"/>
    <property type="match status" value="1"/>
</dbReference>
<gene>
    <name evidence="11" type="primary">gspJ</name>
    <name evidence="11" type="ORF">KFK14_10235</name>
</gene>
<sequence>MDRTRHLFSCESRSPGTNERGFTLIELLVALVIFAMLAAAGVLLLGNSVSAQGAIRGHLDGMAAIQRANGALTADLAQAVPRISRTENGLLAPAFFAQPQGENAPVMQFVRAGWTNMDESPRPTLQKVEYWVRQGRLERRTYPLVDGAQGAQPATLLEGVDGAVLRFRDARGDWRDNWASTQPDLLPRAVELVLSRTGAPSLTLKFLVGPGPAEKQDEAEAPVNG</sequence>
<dbReference type="PANTHER" id="PTHR39583">
    <property type="entry name" value="TYPE II SECRETION SYSTEM PROTEIN J-RELATED"/>
    <property type="match status" value="1"/>
</dbReference>
<dbReference type="GO" id="GO:0005886">
    <property type="term" value="C:plasma membrane"/>
    <property type="evidence" value="ECO:0007669"/>
    <property type="project" value="UniProtKB-SubCell"/>
</dbReference>
<dbReference type="Pfam" id="PF07963">
    <property type="entry name" value="N_methyl"/>
    <property type="match status" value="1"/>
</dbReference>
<dbReference type="Gene3D" id="3.10.610.10">
    <property type="entry name" value="GSPII I/J protein-like"/>
    <property type="match status" value="1"/>
</dbReference>
<proteinExistence type="inferred from homology"/>
<keyword evidence="12" id="KW-1185">Reference proteome</keyword>
<evidence type="ECO:0000256" key="4">
    <source>
        <dbReference type="ARBA" id="ARBA00022475"/>
    </source>
</evidence>
<dbReference type="RefSeq" id="WP_212610709.1">
    <property type="nucleotide sequence ID" value="NZ_CP073910.1"/>
</dbReference>
<keyword evidence="7 10" id="KW-0812">Transmembrane</keyword>
<keyword evidence="4" id="KW-1003">Cell membrane</keyword>